<dbReference type="PANTHER" id="PTHR12247">
    <property type="entry name" value="POLYCOMB GROUP PROTEIN"/>
    <property type="match status" value="1"/>
</dbReference>
<accession>A0ABP1RCD5</accession>
<sequence>MAEANIDPKLDLASQDLSSTTMSPPTASSSGKTKKKSKSKKSTTTVESTSSTPEPVCTKIEPPSLSSSATKKKKSKSTKGTTTSSPSSSQELVSSNLDLASQSPPSASTSKKAKSKKSTATATLAQSTSTSTLTQAQISAALQQDEAHSWDNYLKKSNNAQWICGVEYFEHAPFGSGSNKWLNYAQPGMVIEVPNYKCPTDYWPATVIGFAGYSALVEYVRVDERKSDGPYKCWFPFCSRVPKPLGYCLSNDILLRPVSDIDKKDRHFLKKTFTKLAAKNLPTIKPEHWEYCLEELKSTATRFKLNELVEALDKLDCGKTRMGIVSMTLGNRIHVQYLGMEDDDEGFWFSQQSEHVHKMGWSHAVGMEVLGARSDLAYPVPPPSEFPPVPAGVEIVRDAMFEMRHPVHLHKICAAFIVKPLQHGYFVAGTDWTREEESVDVVMHVTSDYVLPINFCRKHDIHLELPKKNGKQIMNFSWRKYLPEVDCPALDLSAIKKEKAKFTKGCKMEAVDLRGPTYLGPATVTDVCGHLLQIRFDGFPRADEESYQWVSARSPDIYPACYSQFIGHKLGGQPDVPNPADYTCFTDPEEPSTSSRSSSC</sequence>
<feature type="compositionally biased region" description="Basic and acidic residues" evidence="3">
    <location>
        <begin position="1"/>
        <end position="10"/>
    </location>
</feature>
<dbReference type="InterPro" id="IPR050548">
    <property type="entry name" value="PcG_chromatin_remod_factors"/>
</dbReference>
<feature type="compositionally biased region" description="Low complexity" evidence="3">
    <location>
        <begin position="118"/>
        <end position="128"/>
    </location>
</feature>
<feature type="compositionally biased region" description="Low complexity" evidence="3">
    <location>
        <begin position="42"/>
        <end position="52"/>
    </location>
</feature>
<feature type="repeat" description="MBT" evidence="2">
    <location>
        <begin position="476"/>
        <end position="573"/>
    </location>
</feature>
<comment type="caution">
    <text evidence="4">The sequence shown here is derived from an EMBL/GenBank/DDBJ whole genome shotgun (WGS) entry which is preliminary data.</text>
</comment>
<evidence type="ECO:0000313" key="4">
    <source>
        <dbReference type="EMBL" id="CAL8124394.1"/>
    </source>
</evidence>
<evidence type="ECO:0000256" key="2">
    <source>
        <dbReference type="PROSITE-ProRule" id="PRU00459"/>
    </source>
</evidence>
<keyword evidence="1" id="KW-0677">Repeat</keyword>
<evidence type="ECO:0000313" key="5">
    <source>
        <dbReference type="Proteomes" id="UP001642540"/>
    </source>
</evidence>
<feature type="repeat" description="MBT" evidence="2">
    <location>
        <begin position="148"/>
        <end position="258"/>
    </location>
</feature>
<feature type="repeat" description="MBT" evidence="2">
    <location>
        <begin position="263"/>
        <end position="372"/>
    </location>
</feature>
<dbReference type="Gene3D" id="2.30.30.140">
    <property type="match status" value="4"/>
</dbReference>
<organism evidence="4 5">
    <name type="scientific">Orchesella dallaii</name>
    <dbReference type="NCBI Taxonomy" id="48710"/>
    <lineage>
        <taxon>Eukaryota</taxon>
        <taxon>Metazoa</taxon>
        <taxon>Ecdysozoa</taxon>
        <taxon>Arthropoda</taxon>
        <taxon>Hexapoda</taxon>
        <taxon>Collembola</taxon>
        <taxon>Entomobryomorpha</taxon>
        <taxon>Entomobryoidea</taxon>
        <taxon>Orchesellidae</taxon>
        <taxon>Orchesellinae</taxon>
        <taxon>Orchesella</taxon>
    </lineage>
</organism>
<feature type="compositionally biased region" description="Low complexity" evidence="3">
    <location>
        <begin position="78"/>
        <end position="89"/>
    </location>
</feature>
<proteinExistence type="predicted"/>
<keyword evidence="5" id="KW-1185">Reference proteome</keyword>
<feature type="compositionally biased region" description="Low complexity" evidence="3">
    <location>
        <begin position="100"/>
        <end position="110"/>
    </location>
</feature>
<feature type="region of interest" description="Disordered" evidence="3">
    <location>
        <begin position="580"/>
        <end position="600"/>
    </location>
</feature>
<dbReference type="SMART" id="SM00561">
    <property type="entry name" value="MBT"/>
    <property type="match status" value="2"/>
</dbReference>
<dbReference type="Proteomes" id="UP001642540">
    <property type="component" value="Unassembled WGS sequence"/>
</dbReference>
<evidence type="ECO:0000256" key="3">
    <source>
        <dbReference type="SAM" id="MobiDB-lite"/>
    </source>
</evidence>
<feature type="compositionally biased region" description="Low complexity" evidence="3">
    <location>
        <begin position="18"/>
        <end position="31"/>
    </location>
</feature>
<gene>
    <name evidence="4" type="ORF">ODALV1_LOCUS20597</name>
</gene>
<evidence type="ECO:0000256" key="1">
    <source>
        <dbReference type="ARBA" id="ARBA00022737"/>
    </source>
</evidence>
<feature type="compositionally biased region" description="Basic residues" evidence="3">
    <location>
        <begin position="32"/>
        <end position="41"/>
    </location>
</feature>
<dbReference type="CDD" id="cd20098">
    <property type="entry name" value="MBT_dSfmbt-like_rpt2"/>
    <property type="match status" value="1"/>
</dbReference>
<name>A0ABP1RCD5_9HEXA</name>
<feature type="compositionally biased region" description="Polar residues" evidence="3">
    <location>
        <begin position="90"/>
        <end position="99"/>
    </location>
</feature>
<dbReference type="EMBL" id="CAXLJM020000068">
    <property type="protein sequence ID" value="CAL8124394.1"/>
    <property type="molecule type" value="Genomic_DNA"/>
</dbReference>
<protein>
    <submittedName>
        <fullName evidence="4">Uncharacterized protein</fullName>
    </submittedName>
</protein>
<dbReference type="PANTHER" id="PTHR12247:SF129">
    <property type="entry name" value="SOP-2-RELATED PROTEIN 3"/>
    <property type="match status" value="1"/>
</dbReference>
<dbReference type="PROSITE" id="PS51079">
    <property type="entry name" value="MBT"/>
    <property type="match status" value="3"/>
</dbReference>
<dbReference type="Pfam" id="PF02820">
    <property type="entry name" value="MBT"/>
    <property type="match status" value="4"/>
</dbReference>
<reference evidence="4 5" key="1">
    <citation type="submission" date="2024-08" db="EMBL/GenBank/DDBJ databases">
        <authorList>
            <person name="Cucini C."/>
            <person name="Frati F."/>
        </authorList>
    </citation>
    <scope>NUCLEOTIDE SEQUENCE [LARGE SCALE GENOMIC DNA]</scope>
</reference>
<feature type="region of interest" description="Disordered" evidence="3">
    <location>
        <begin position="1"/>
        <end position="128"/>
    </location>
</feature>
<dbReference type="InterPro" id="IPR004092">
    <property type="entry name" value="Mbt"/>
</dbReference>
<dbReference type="SUPFAM" id="SSF63748">
    <property type="entry name" value="Tudor/PWWP/MBT"/>
    <property type="match status" value="4"/>
</dbReference>